<dbReference type="PRINTS" id="PR00799">
    <property type="entry name" value="TRANSAMINASE"/>
</dbReference>
<evidence type="ECO:0000259" key="8">
    <source>
        <dbReference type="Pfam" id="PF00155"/>
    </source>
</evidence>
<dbReference type="InterPro" id="IPR015424">
    <property type="entry name" value="PyrdxlP-dep_Trfase"/>
</dbReference>
<dbReference type="EMBL" id="CP001016">
    <property type="protein sequence ID" value="ACB97155.1"/>
    <property type="molecule type" value="Genomic_DNA"/>
</dbReference>
<dbReference type="PROSITE" id="PS00105">
    <property type="entry name" value="AA_TRANSFER_CLASS_1"/>
    <property type="match status" value="1"/>
</dbReference>
<gene>
    <name evidence="9" type="ordered locus">Bind_3600</name>
</gene>
<feature type="domain" description="Aminotransferase class I/classII large" evidence="8">
    <location>
        <begin position="30"/>
        <end position="393"/>
    </location>
</feature>
<evidence type="ECO:0000256" key="1">
    <source>
        <dbReference type="ARBA" id="ARBA00001933"/>
    </source>
</evidence>
<name>B2IG81_BEII9</name>
<dbReference type="EC" id="2.6.1.-" evidence="7"/>
<reference evidence="9 10" key="2">
    <citation type="journal article" date="2010" name="J. Bacteriol.">
        <title>Complete genome sequence of Beijerinckia indica subsp. indica.</title>
        <authorList>
            <person name="Tamas I."/>
            <person name="Dedysh S.N."/>
            <person name="Liesack W."/>
            <person name="Stott M.B."/>
            <person name="Alam M."/>
            <person name="Murrell J.C."/>
            <person name="Dunfield P.F."/>
        </authorList>
    </citation>
    <scope>NUCLEOTIDE SEQUENCE [LARGE SCALE GENOMIC DNA]</scope>
    <source>
        <strain evidence="10">ATCC 9039 / DSM 1715 / NCIMB 8712</strain>
    </source>
</reference>
<proteinExistence type="inferred from homology"/>
<dbReference type="InterPro" id="IPR004839">
    <property type="entry name" value="Aminotransferase_I/II_large"/>
</dbReference>
<sequence>MSSPFAHVQQLPRDPVLGITEAFVADSSPRKVNLGVGVYLDENGHVPLLDCVQQAEEELLRRKGPHSYVPIDGIAAFDNAVASLIFSGERPSLDERLVTVQALGGTGALKLGADFLRTTNPSARIWISDPSWENHRALFSAAGFEVETYPYYRADGGLDFAGLIQTLSSLPSGDILLLHACCHNPTGLDLEPYQWAEIQALAAERGVIPFLDAAYLGFADGLDADRVAIDTFAQAGLPFLVSFSFSKSLSLYGERVGALAVVTGGAAERGPVLSQIKRIARTTYSSPPSHGGATVATILNEPGLTALWHDELALMRDRIKAMREGLAERLRVQVPDRDFSFITRQRGMFSYSGLSKEAVEMLRSRFSIYALDSGRICVAALNKANLDIVAEAIATVLRESGEQSLVA</sequence>
<dbReference type="GO" id="GO:0005829">
    <property type="term" value="C:cytosol"/>
    <property type="evidence" value="ECO:0007669"/>
    <property type="project" value="TreeGrafter"/>
</dbReference>
<dbReference type="Gene3D" id="3.90.1150.10">
    <property type="entry name" value="Aspartate Aminotransferase, domain 1"/>
    <property type="match status" value="1"/>
</dbReference>
<dbReference type="Gene3D" id="3.40.640.10">
    <property type="entry name" value="Type I PLP-dependent aspartate aminotransferase-like (Major domain)"/>
    <property type="match status" value="1"/>
</dbReference>
<dbReference type="PANTHER" id="PTHR11879">
    <property type="entry name" value="ASPARTATE AMINOTRANSFERASE"/>
    <property type="match status" value="1"/>
</dbReference>
<dbReference type="InterPro" id="IPR015422">
    <property type="entry name" value="PyrdxlP-dep_Trfase_small"/>
</dbReference>
<evidence type="ECO:0000256" key="7">
    <source>
        <dbReference type="RuleBase" id="RU000481"/>
    </source>
</evidence>
<dbReference type="InterPro" id="IPR015421">
    <property type="entry name" value="PyrdxlP-dep_Trfase_major"/>
</dbReference>
<dbReference type="STRING" id="395963.Bind_3600"/>
<dbReference type="GO" id="GO:0004838">
    <property type="term" value="F:L-tyrosine-2-oxoglutarate transaminase activity"/>
    <property type="evidence" value="ECO:0007669"/>
    <property type="project" value="TreeGrafter"/>
</dbReference>
<keyword evidence="10" id="KW-1185">Reference proteome</keyword>
<dbReference type="AlphaFoldDB" id="B2IG81"/>
<dbReference type="RefSeq" id="WP_012386503.1">
    <property type="nucleotide sequence ID" value="NC_010581.1"/>
</dbReference>
<evidence type="ECO:0000256" key="3">
    <source>
        <dbReference type="ARBA" id="ARBA00011738"/>
    </source>
</evidence>
<dbReference type="NCBIfam" id="NF006719">
    <property type="entry name" value="PRK09257.1"/>
    <property type="match status" value="1"/>
</dbReference>
<reference evidence="10" key="1">
    <citation type="submission" date="2008-03" db="EMBL/GenBank/DDBJ databases">
        <title>Complete sequence of chromosome of Beijerinckia indica subsp. indica ATCC 9039.</title>
        <authorList>
            <consortium name="US DOE Joint Genome Institute"/>
            <person name="Copeland A."/>
            <person name="Lucas S."/>
            <person name="Lapidus A."/>
            <person name="Glavina del Rio T."/>
            <person name="Dalin E."/>
            <person name="Tice H."/>
            <person name="Bruce D."/>
            <person name="Goodwin L."/>
            <person name="Pitluck S."/>
            <person name="LaButti K."/>
            <person name="Schmutz J."/>
            <person name="Larimer F."/>
            <person name="Land M."/>
            <person name="Hauser L."/>
            <person name="Kyrpides N."/>
            <person name="Mikhailova N."/>
            <person name="Dunfield P.F."/>
            <person name="Dedysh S.N."/>
            <person name="Liesack W."/>
            <person name="Saw J.H."/>
            <person name="Alam M."/>
            <person name="Chen Y."/>
            <person name="Murrell J.C."/>
            <person name="Richardson P."/>
        </authorList>
    </citation>
    <scope>NUCLEOTIDE SEQUENCE [LARGE SCALE GENOMIC DNA]</scope>
    <source>
        <strain evidence="10">ATCC 9039 / DSM 1715 / NCIMB 8712</strain>
    </source>
</reference>
<keyword evidence="4 7" id="KW-0032">Aminotransferase</keyword>
<dbReference type="KEGG" id="bid:Bind_3600"/>
<dbReference type="GO" id="GO:0030170">
    <property type="term" value="F:pyridoxal phosphate binding"/>
    <property type="evidence" value="ECO:0007669"/>
    <property type="project" value="InterPro"/>
</dbReference>
<comment type="subunit">
    <text evidence="3">Homodimer.</text>
</comment>
<comment type="similarity">
    <text evidence="2 7">Belongs to the class-I pyridoxal-phosphate-dependent aminotransferase family.</text>
</comment>
<organism evidence="9 10">
    <name type="scientific">Beijerinckia indica subsp. indica (strain ATCC 9039 / DSM 1715 / NCIMB 8712)</name>
    <dbReference type="NCBI Taxonomy" id="395963"/>
    <lineage>
        <taxon>Bacteria</taxon>
        <taxon>Pseudomonadati</taxon>
        <taxon>Pseudomonadota</taxon>
        <taxon>Alphaproteobacteria</taxon>
        <taxon>Hyphomicrobiales</taxon>
        <taxon>Beijerinckiaceae</taxon>
        <taxon>Beijerinckia</taxon>
    </lineage>
</organism>
<dbReference type="Pfam" id="PF00155">
    <property type="entry name" value="Aminotran_1_2"/>
    <property type="match status" value="1"/>
</dbReference>
<evidence type="ECO:0000256" key="5">
    <source>
        <dbReference type="ARBA" id="ARBA00022679"/>
    </source>
</evidence>
<dbReference type="GO" id="GO:0042802">
    <property type="term" value="F:identical protein binding"/>
    <property type="evidence" value="ECO:0007669"/>
    <property type="project" value="TreeGrafter"/>
</dbReference>
<evidence type="ECO:0000313" key="9">
    <source>
        <dbReference type="EMBL" id="ACB97155.1"/>
    </source>
</evidence>
<dbReference type="InterPro" id="IPR000796">
    <property type="entry name" value="Asp_trans"/>
</dbReference>
<dbReference type="PANTHER" id="PTHR11879:SF37">
    <property type="entry name" value="AROMATIC-AMINO-ACID AMINOTRANSFERASE"/>
    <property type="match status" value="1"/>
</dbReference>
<evidence type="ECO:0000256" key="4">
    <source>
        <dbReference type="ARBA" id="ARBA00022576"/>
    </source>
</evidence>
<evidence type="ECO:0000313" key="10">
    <source>
        <dbReference type="Proteomes" id="UP000001695"/>
    </source>
</evidence>
<dbReference type="FunFam" id="3.90.1150.10:FF:000001">
    <property type="entry name" value="Aspartate aminotransferase"/>
    <property type="match status" value="1"/>
</dbReference>
<keyword evidence="6" id="KW-0663">Pyridoxal phosphate</keyword>
<dbReference type="SUPFAM" id="SSF53383">
    <property type="entry name" value="PLP-dependent transferases"/>
    <property type="match status" value="1"/>
</dbReference>
<accession>B2IG81</accession>
<dbReference type="Proteomes" id="UP000001695">
    <property type="component" value="Chromosome"/>
</dbReference>
<dbReference type="eggNOG" id="COG1448">
    <property type="taxonomic scope" value="Bacteria"/>
</dbReference>
<keyword evidence="5 7" id="KW-0808">Transferase</keyword>
<protein>
    <recommendedName>
        <fullName evidence="7">Aminotransferase</fullName>
        <ecNumber evidence="7">2.6.1.-</ecNumber>
    </recommendedName>
</protein>
<dbReference type="InterPro" id="IPR004838">
    <property type="entry name" value="NHTrfase_class1_PyrdxlP-BS"/>
</dbReference>
<dbReference type="GO" id="GO:0033585">
    <property type="term" value="P:L-phenylalanine biosynthetic process from chorismate via phenylpyruvate"/>
    <property type="evidence" value="ECO:0007669"/>
    <property type="project" value="TreeGrafter"/>
</dbReference>
<evidence type="ECO:0000256" key="6">
    <source>
        <dbReference type="ARBA" id="ARBA00022898"/>
    </source>
</evidence>
<dbReference type="HOGENOM" id="CLU_032440_1_2_5"/>
<dbReference type="CDD" id="cd00609">
    <property type="entry name" value="AAT_like"/>
    <property type="match status" value="1"/>
</dbReference>
<evidence type="ECO:0000256" key="2">
    <source>
        <dbReference type="ARBA" id="ARBA00007441"/>
    </source>
</evidence>
<comment type="cofactor">
    <cofactor evidence="1 7">
        <name>pyridoxal 5'-phosphate</name>
        <dbReference type="ChEBI" id="CHEBI:597326"/>
    </cofactor>
</comment>